<evidence type="ECO:0000256" key="1">
    <source>
        <dbReference type="SAM" id="MobiDB-lite"/>
    </source>
</evidence>
<evidence type="ECO:0000313" key="2">
    <source>
        <dbReference type="EMBL" id="PZR12258.1"/>
    </source>
</evidence>
<dbReference type="AlphaFoldDB" id="A0A2W5USS7"/>
<comment type="caution">
    <text evidence="2">The sequence shown here is derived from an EMBL/GenBank/DDBJ whole genome shotgun (WGS) entry which is preliminary data.</text>
</comment>
<accession>A0A2W5USS7</accession>
<proteinExistence type="predicted"/>
<organism evidence="2 3">
    <name type="scientific">Archangium gephyra</name>
    <dbReference type="NCBI Taxonomy" id="48"/>
    <lineage>
        <taxon>Bacteria</taxon>
        <taxon>Pseudomonadati</taxon>
        <taxon>Myxococcota</taxon>
        <taxon>Myxococcia</taxon>
        <taxon>Myxococcales</taxon>
        <taxon>Cystobacterineae</taxon>
        <taxon>Archangiaceae</taxon>
        <taxon>Archangium</taxon>
    </lineage>
</organism>
<feature type="region of interest" description="Disordered" evidence="1">
    <location>
        <begin position="314"/>
        <end position="353"/>
    </location>
</feature>
<sequence>MGTQAPLVHMFERHCEADVQLVPFAAAQVLVAGLHTPVVHTLDMPVAHTPLCSPSSGIAAPGPTFATQVIALRSQCVPWPQLASSQQPFCAGTQWLLAQVLLTHSEFCEQAFCIGIAQVFITGLHTPDAHTVDAAAHVPSCRPSLGMVTPADSRSAHERFTRSQYRPAPQSPSTQQPAVGATQCPDTHALVTQAASPEQRSEPATAQVLVVSLHRPDAHTAASPHVPPCSPSLGTTAPALNFATQVIEVRSQNVPAAQSPSSQQPFDAGTQWPLVQVLVVHSAAEPQPVEAPVAQVLVATLHSPDRHTAEALNAPHVPSCRPSSGIGEPAGRSATHANVERSQKPMPMQSLSSQQPAVAATQCPETQALVVHCASAVQPALGAVPQVLVAGLHRPPAHTLAALAQVPSCAPSLGIGAPGARSASQVIALWLQCEAWPQSASAQQPVGPPSTQWPLLQLFDAHCESLLHESVFADAQVLVTALHRPPAQTSAALAQVPSCAPSLGMPAPGPRSASHAIAAWLQCAAAPQSASAQQPLAPVTTQWPLLQLFDAHCVLLVQASVFAAPQVLVAALHRPLTQTSAALAQVPSCAPSVGIGAPAGRSASQVIACWLQCEAAPQSASAQQPLAPVGTQWPLLQLFDSHCALLLQVSAFAEAQVFDAALHRPPVHTVLALAQVPPCRPSLGIGAPAGRSASQAIAFWLQCAEAPQSASAQQPPVTTQWPLLQAFDSHWALLLHAVVFAVAQVLLVALHRPLLHTAAALAQVPSCAPSVGIGAPAGRSASQVIAF</sequence>
<protein>
    <submittedName>
        <fullName evidence="2">Uncharacterized protein</fullName>
    </submittedName>
</protein>
<dbReference type="EMBL" id="QFQP01000012">
    <property type="protein sequence ID" value="PZR12258.1"/>
    <property type="molecule type" value="Genomic_DNA"/>
</dbReference>
<reference evidence="2 3" key="1">
    <citation type="submission" date="2017-08" db="EMBL/GenBank/DDBJ databases">
        <title>Infants hospitalized years apart are colonized by the same room-sourced microbial strains.</title>
        <authorList>
            <person name="Brooks B."/>
            <person name="Olm M.R."/>
            <person name="Firek B.A."/>
            <person name="Baker R."/>
            <person name="Thomas B.C."/>
            <person name="Morowitz M.J."/>
            <person name="Banfield J.F."/>
        </authorList>
    </citation>
    <scope>NUCLEOTIDE SEQUENCE [LARGE SCALE GENOMIC DNA]</scope>
    <source>
        <strain evidence="2">S2_003_000_R2_14</strain>
    </source>
</reference>
<evidence type="ECO:0000313" key="3">
    <source>
        <dbReference type="Proteomes" id="UP000249061"/>
    </source>
</evidence>
<dbReference type="Proteomes" id="UP000249061">
    <property type="component" value="Unassembled WGS sequence"/>
</dbReference>
<feature type="compositionally biased region" description="Low complexity" evidence="1">
    <location>
        <begin position="167"/>
        <end position="178"/>
    </location>
</feature>
<name>A0A2W5USS7_9BACT</name>
<gene>
    <name evidence="2" type="ORF">DI536_15230</name>
</gene>
<feature type="region of interest" description="Disordered" evidence="1">
    <location>
        <begin position="147"/>
        <end position="181"/>
    </location>
</feature>